<evidence type="ECO:0000313" key="2">
    <source>
        <dbReference type="Proteomes" id="UP001177670"/>
    </source>
</evidence>
<reference evidence="1" key="1">
    <citation type="submission" date="2021-10" db="EMBL/GenBank/DDBJ databases">
        <title>Melipona bicolor Genome sequencing and assembly.</title>
        <authorList>
            <person name="Araujo N.S."/>
            <person name="Arias M.C."/>
        </authorList>
    </citation>
    <scope>NUCLEOTIDE SEQUENCE</scope>
    <source>
        <strain evidence="1">USP_2M_L1-L4_2017</strain>
        <tissue evidence="1">Whole body</tissue>
    </source>
</reference>
<comment type="caution">
    <text evidence="1">The sequence shown here is derived from an EMBL/GenBank/DDBJ whole genome shotgun (WGS) entry which is preliminary data.</text>
</comment>
<organism evidence="1 2">
    <name type="scientific">Melipona bicolor</name>
    <dbReference type="NCBI Taxonomy" id="60889"/>
    <lineage>
        <taxon>Eukaryota</taxon>
        <taxon>Metazoa</taxon>
        <taxon>Ecdysozoa</taxon>
        <taxon>Arthropoda</taxon>
        <taxon>Hexapoda</taxon>
        <taxon>Insecta</taxon>
        <taxon>Pterygota</taxon>
        <taxon>Neoptera</taxon>
        <taxon>Endopterygota</taxon>
        <taxon>Hymenoptera</taxon>
        <taxon>Apocrita</taxon>
        <taxon>Aculeata</taxon>
        <taxon>Apoidea</taxon>
        <taxon>Anthophila</taxon>
        <taxon>Apidae</taxon>
        <taxon>Melipona</taxon>
    </lineage>
</organism>
<accession>A0AA40G2L4</accession>
<keyword evidence="2" id="KW-1185">Reference proteome</keyword>
<gene>
    <name evidence="1" type="ORF">K0M31_019558</name>
</gene>
<sequence length="76" mass="8600">MNHNIRAPAYSMKSRSRTKLEDIGPGPNAYILPTTIGPKIPDKIAQGAFSLYVYKFEIIIEKLCLKLCLDLQQYSL</sequence>
<evidence type="ECO:0000313" key="1">
    <source>
        <dbReference type="EMBL" id="KAK1129850.1"/>
    </source>
</evidence>
<dbReference type="EMBL" id="JAHYIQ010000008">
    <property type="protein sequence ID" value="KAK1129850.1"/>
    <property type="molecule type" value="Genomic_DNA"/>
</dbReference>
<proteinExistence type="predicted"/>
<name>A0AA40G2L4_9HYME</name>
<protein>
    <submittedName>
        <fullName evidence="1">Uncharacterized protein</fullName>
    </submittedName>
</protein>
<dbReference type="Proteomes" id="UP001177670">
    <property type="component" value="Unassembled WGS sequence"/>
</dbReference>
<dbReference type="AlphaFoldDB" id="A0AA40G2L4"/>